<reference evidence="2" key="1">
    <citation type="submission" date="2020-08" db="EMBL/GenBank/DDBJ databases">
        <title>Plant Genome Project.</title>
        <authorList>
            <person name="Zhang R.-G."/>
        </authorList>
    </citation>
    <scope>NUCLEOTIDE SEQUENCE</scope>
    <source>
        <strain evidence="2">WSP0</strain>
        <tissue evidence="2">Leaf</tissue>
    </source>
</reference>
<accession>A0AAV6KMX2</accession>
<organism evidence="2 3">
    <name type="scientific">Rhododendron griersonianum</name>
    <dbReference type="NCBI Taxonomy" id="479676"/>
    <lineage>
        <taxon>Eukaryota</taxon>
        <taxon>Viridiplantae</taxon>
        <taxon>Streptophyta</taxon>
        <taxon>Embryophyta</taxon>
        <taxon>Tracheophyta</taxon>
        <taxon>Spermatophyta</taxon>
        <taxon>Magnoliopsida</taxon>
        <taxon>eudicotyledons</taxon>
        <taxon>Gunneridae</taxon>
        <taxon>Pentapetalae</taxon>
        <taxon>asterids</taxon>
        <taxon>Ericales</taxon>
        <taxon>Ericaceae</taxon>
        <taxon>Ericoideae</taxon>
        <taxon>Rhodoreae</taxon>
        <taxon>Rhododendron</taxon>
    </lineage>
</organism>
<keyword evidence="3" id="KW-1185">Reference proteome</keyword>
<gene>
    <name evidence="2" type="ORF">RHGRI_011615</name>
</gene>
<evidence type="ECO:0000313" key="2">
    <source>
        <dbReference type="EMBL" id="KAG5553802.1"/>
    </source>
</evidence>
<protein>
    <submittedName>
        <fullName evidence="2">Uncharacterized protein</fullName>
    </submittedName>
</protein>
<proteinExistence type="predicted"/>
<comment type="caution">
    <text evidence="2">The sequence shown here is derived from an EMBL/GenBank/DDBJ whole genome shotgun (WGS) entry which is preliminary data.</text>
</comment>
<feature type="region of interest" description="Disordered" evidence="1">
    <location>
        <begin position="97"/>
        <end position="133"/>
    </location>
</feature>
<feature type="compositionally biased region" description="Acidic residues" evidence="1">
    <location>
        <begin position="105"/>
        <end position="120"/>
    </location>
</feature>
<sequence length="269" mass="29115">MPLNSKSTAIASPVDHHHSVGTCLDPWRGGRKVRFGREGICQTKRHSSDERIPQLDRARSGLRETSTRCSPSETLSCDFWGALDLLACCSLGKSKGTVPALQQEGEGDEDELDDDDDDMSDIPHGNGGGDLLSNIGKMGVSVGDLGSRQAFSALHSMPGMHKDQEIVEDFESLVEDSVGLGVGSVLCPSNIGAHEQPFDIETQRCEQVQIDKRTDGDHYTEDRSENQLEQTGSYAPNVALSKMSNKIALAVEFAWGISFARNASSSTMM</sequence>
<dbReference type="Proteomes" id="UP000823749">
    <property type="component" value="Chromosome 4"/>
</dbReference>
<evidence type="ECO:0000313" key="3">
    <source>
        <dbReference type="Proteomes" id="UP000823749"/>
    </source>
</evidence>
<evidence type="ECO:0000256" key="1">
    <source>
        <dbReference type="SAM" id="MobiDB-lite"/>
    </source>
</evidence>
<dbReference type="EMBL" id="JACTNZ010000004">
    <property type="protein sequence ID" value="KAG5553802.1"/>
    <property type="molecule type" value="Genomic_DNA"/>
</dbReference>
<name>A0AAV6KMX2_9ERIC</name>
<dbReference type="AlphaFoldDB" id="A0AAV6KMX2"/>